<dbReference type="Gene3D" id="1.20.120.530">
    <property type="entry name" value="GntR ligand-binding domain-like"/>
    <property type="match status" value="1"/>
</dbReference>
<dbReference type="InterPro" id="IPR000524">
    <property type="entry name" value="Tscrpt_reg_HTH_GntR"/>
</dbReference>
<dbReference type="InterPro" id="IPR036390">
    <property type="entry name" value="WH_DNA-bd_sf"/>
</dbReference>
<dbReference type="Gene3D" id="1.10.10.10">
    <property type="entry name" value="Winged helix-like DNA-binding domain superfamily/Winged helix DNA-binding domain"/>
    <property type="match status" value="1"/>
</dbReference>
<name>A0ABT7EXJ2_9RHOB</name>
<gene>
    <name evidence="5" type="ORF">QO033_05230</name>
</gene>
<dbReference type="SMART" id="SM00345">
    <property type="entry name" value="HTH_GNTR"/>
    <property type="match status" value="1"/>
</dbReference>
<dbReference type="InterPro" id="IPR036388">
    <property type="entry name" value="WH-like_DNA-bd_sf"/>
</dbReference>
<dbReference type="PROSITE" id="PS50949">
    <property type="entry name" value="HTH_GNTR"/>
    <property type="match status" value="1"/>
</dbReference>
<dbReference type="EMBL" id="JASNJD010000003">
    <property type="protein sequence ID" value="MDK3017066.1"/>
    <property type="molecule type" value="Genomic_DNA"/>
</dbReference>
<dbReference type="InterPro" id="IPR008920">
    <property type="entry name" value="TF_FadR/GntR_C"/>
</dbReference>
<evidence type="ECO:0000256" key="1">
    <source>
        <dbReference type="ARBA" id="ARBA00023015"/>
    </source>
</evidence>
<dbReference type="SMART" id="SM00895">
    <property type="entry name" value="FCD"/>
    <property type="match status" value="1"/>
</dbReference>
<feature type="domain" description="HTH gntR-type" evidence="4">
    <location>
        <begin position="19"/>
        <end position="85"/>
    </location>
</feature>
<evidence type="ECO:0000313" key="5">
    <source>
        <dbReference type="EMBL" id="MDK3017066.1"/>
    </source>
</evidence>
<dbReference type="SUPFAM" id="SSF46785">
    <property type="entry name" value="Winged helix' DNA-binding domain"/>
    <property type="match status" value="1"/>
</dbReference>
<dbReference type="InterPro" id="IPR011711">
    <property type="entry name" value="GntR_C"/>
</dbReference>
<sequence>MDTPEFDKIRPVEGASRGPSLRRLIYQDLREKLRRGDITTDTRLVDVEIAKAAGVSRMPVREALLQLTIEGHLVSTTRGFALPDLSDADVADIFEVRKLLEPRAAANATRDLDAAGLARLRCAVEQAREAVTTGSIADLVEANITFRETWIAALRNRRLAATILRFADQAHVVRRDTLGEPEIRQIVLRGLIRLRDAFERRDAMAAHDEMLAFTLEAERSFFREDRAAGSIPPVSGDTNND</sequence>
<dbReference type="PANTHER" id="PTHR43537">
    <property type="entry name" value="TRANSCRIPTIONAL REGULATOR, GNTR FAMILY"/>
    <property type="match status" value="1"/>
</dbReference>
<comment type="caution">
    <text evidence="5">The sequence shown here is derived from an EMBL/GenBank/DDBJ whole genome shotgun (WGS) entry which is preliminary data.</text>
</comment>
<protein>
    <submittedName>
        <fullName evidence="5">GntR family transcriptional regulator</fullName>
    </submittedName>
</protein>
<keyword evidence="3" id="KW-0804">Transcription</keyword>
<evidence type="ECO:0000256" key="3">
    <source>
        <dbReference type="ARBA" id="ARBA00023163"/>
    </source>
</evidence>
<keyword evidence="2" id="KW-0238">DNA-binding</keyword>
<keyword evidence="1" id="KW-0805">Transcription regulation</keyword>
<dbReference type="PANTHER" id="PTHR43537:SF5">
    <property type="entry name" value="UXU OPERON TRANSCRIPTIONAL REGULATOR"/>
    <property type="match status" value="1"/>
</dbReference>
<dbReference type="RefSeq" id="WP_284479886.1">
    <property type="nucleotide sequence ID" value="NZ_JASNJD010000003.1"/>
</dbReference>
<accession>A0ABT7EXJ2</accession>
<keyword evidence="6" id="KW-1185">Reference proteome</keyword>
<evidence type="ECO:0000259" key="4">
    <source>
        <dbReference type="PROSITE" id="PS50949"/>
    </source>
</evidence>
<organism evidence="5 6">
    <name type="scientific">Pseudodonghicola flavimaris</name>
    <dbReference type="NCBI Taxonomy" id="3050036"/>
    <lineage>
        <taxon>Bacteria</taxon>
        <taxon>Pseudomonadati</taxon>
        <taxon>Pseudomonadota</taxon>
        <taxon>Alphaproteobacteria</taxon>
        <taxon>Rhodobacterales</taxon>
        <taxon>Paracoccaceae</taxon>
        <taxon>Pseudodonghicola</taxon>
    </lineage>
</organism>
<proteinExistence type="predicted"/>
<reference evidence="5 6" key="1">
    <citation type="submission" date="2023-05" db="EMBL/GenBank/DDBJ databases">
        <title>Pseudodonghicola sp. nov.</title>
        <authorList>
            <person name="Huang J."/>
        </authorList>
    </citation>
    <scope>NUCLEOTIDE SEQUENCE [LARGE SCALE GENOMIC DNA]</scope>
    <source>
        <strain evidence="5 6">IC7</strain>
    </source>
</reference>
<evidence type="ECO:0000313" key="6">
    <source>
        <dbReference type="Proteomes" id="UP001243757"/>
    </source>
</evidence>
<dbReference type="SUPFAM" id="SSF48008">
    <property type="entry name" value="GntR ligand-binding domain-like"/>
    <property type="match status" value="1"/>
</dbReference>
<dbReference type="Pfam" id="PF07729">
    <property type="entry name" value="FCD"/>
    <property type="match status" value="1"/>
</dbReference>
<dbReference type="Pfam" id="PF00392">
    <property type="entry name" value="GntR"/>
    <property type="match status" value="1"/>
</dbReference>
<evidence type="ECO:0000256" key="2">
    <source>
        <dbReference type="ARBA" id="ARBA00023125"/>
    </source>
</evidence>
<dbReference type="Proteomes" id="UP001243757">
    <property type="component" value="Unassembled WGS sequence"/>
</dbReference>